<evidence type="ECO:0000313" key="2">
    <source>
        <dbReference type="Proteomes" id="UP001153269"/>
    </source>
</evidence>
<reference evidence="1" key="1">
    <citation type="submission" date="2020-03" db="EMBL/GenBank/DDBJ databases">
        <authorList>
            <person name="Weist P."/>
        </authorList>
    </citation>
    <scope>NUCLEOTIDE SEQUENCE</scope>
</reference>
<accession>A0A9N7YDQ6</accession>
<dbReference type="Proteomes" id="UP001153269">
    <property type="component" value="Unassembled WGS sequence"/>
</dbReference>
<dbReference type="AlphaFoldDB" id="A0A9N7YDQ6"/>
<evidence type="ECO:0000313" key="1">
    <source>
        <dbReference type="EMBL" id="CAB1421921.1"/>
    </source>
</evidence>
<gene>
    <name evidence="1" type="ORF">PLEPLA_LOCUS9809</name>
</gene>
<comment type="caution">
    <text evidence="1">The sequence shown here is derived from an EMBL/GenBank/DDBJ whole genome shotgun (WGS) entry which is preliminary data.</text>
</comment>
<keyword evidence="2" id="KW-1185">Reference proteome</keyword>
<protein>
    <submittedName>
        <fullName evidence="1">Uncharacterized protein</fullName>
    </submittedName>
</protein>
<organism evidence="1 2">
    <name type="scientific">Pleuronectes platessa</name>
    <name type="common">European plaice</name>
    <dbReference type="NCBI Taxonomy" id="8262"/>
    <lineage>
        <taxon>Eukaryota</taxon>
        <taxon>Metazoa</taxon>
        <taxon>Chordata</taxon>
        <taxon>Craniata</taxon>
        <taxon>Vertebrata</taxon>
        <taxon>Euteleostomi</taxon>
        <taxon>Actinopterygii</taxon>
        <taxon>Neopterygii</taxon>
        <taxon>Teleostei</taxon>
        <taxon>Neoteleostei</taxon>
        <taxon>Acanthomorphata</taxon>
        <taxon>Carangaria</taxon>
        <taxon>Pleuronectiformes</taxon>
        <taxon>Pleuronectoidei</taxon>
        <taxon>Pleuronectidae</taxon>
        <taxon>Pleuronectes</taxon>
    </lineage>
</organism>
<dbReference type="EMBL" id="CADEAL010000555">
    <property type="protein sequence ID" value="CAB1421921.1"/>
    <property type="molecule type" value="Genomic_DNA"/>
</dbReference>
<proteinExistence type="predicted"/>
<sequence length="132" mass="13652">MERNPVPQLGAWGAGWNLTEEKQDCRPVSGGPWSNSSRCPPLPPPESSILLVYGCGALQFYNSNEASSSAVFIRLDDLSPQRELQRAGAAACSLTGSVVSPAGAGGVSSRGPVVSPAGGRWCVQQGAGIKQV</sequence>
<name>A0A9N7YDQ6_PLEPL</name>